<dbReference type="Gene3D" id="3.30.70.20">
    <property type="match status" value="1"/>
</dbReference>
<evidence type="ECO:0000256" key="2">
    <source>
        <dbReference type="ARBA" id="ARBA00022448"/>
    </source>
</evidence>
<organism evidence="10 11">
    <name type="scientific">Micromonospora echinofusca</name>
    <dbReference type="NCBI Taxonomy" id="47858"/>
    <lineage>
        <taxon>Bacteria</taxon>
        <taxon>Bacillati</taxon>
        <taxon>Actinomycetota</taxon>
        <taxon>Actinomycetes</taxon>
        <taxon>Micromonosporales</taxon>
        <taxon>Micromonosporaceae</taxon>
        <taxon>Micromonospora</taxon>
    </lineage>
</organism>
<dbReference type="Pfam" id="PF13370">
    <property type="entry name" value="Fer4_13"/>
    <property type="match status" value="1"/>
</dbReference>
<dbReference type="PROSITE" id="PS51379">
    <property type="entry name" value="4FE4S_FER_2"/>
    <property type="match status" value="1"/>
</dbReference>
<evidence type="ECO:0000259" key="9">
    <source>
        <dbReference type="PROSITE" id="PS51379"/>
    </source>
</evidence>
<dbReference type="PRINTS" id="PR00352">
    <property type="entry name" value="3FE4SFRDOXIN"/>
</dbReference>
<gene>
    <name evidence="10" type="ORF">GSF22_22700</name>
</gene>
<dbReference type="RefSeq" id="WP_208815778.1">
    <property type="nucleotide sequence ID" value="NZ_WVUH01000230.1"/>
</dbReference>
<feature type="domain" description="4Fe-4S ferredoxin-type" evidence="9">
    <location>
        <begin position="5"/>
        <end position="33"/>
    </location>
</feature>
<evidence type="ECO:0000256" key="8">
    <source>
        <dbReference type="RuleBase" id="RU368020"/>
    </source>
</evidence>
<reference evidence="10 11" key="1">
    <citation type="submission" date="2019-12" db="EMBL/GenBank/DDBJ databases">
        <title>Whole genome sequencing of endophytic Actinobacterium Micromonospora sp. MPMI6T.</title>
        <authorList>
            <person name="Evv R."/>
            <person name="Podile A.R."/>
        </authorList>
    </citation>
    <scope>NUCLEOTIDE SEQUENCE [LARGE SCALE GENOMIC DNA]</scope>
    <source>
        <strain evidence="10 11">MPMI6</strain>
    </source>
</reference>
<accession>A0ABS3VW78</accession>
<dbReference type="SUPFAM" id="SSF54862">
    <property type="entry name" value="4Fe-4S ferredoxins"/>
    <property type="match status" value="1"/>
</dbReference>
<evidence type="ECO:0000313" key="11">
    <source>
        <dbReference type="Proteomes" id="UP000823521"/>
    </source>
</evidence>
<dbReference type="InterPro" id="IPR017896">
    <property type="entry name" value="4Fe4S_Fe-S-bd"/>
</dbReference>
<dbReference type="Proteomes" id="UP000823521">
    <property type="component" value="Unassembled WGS sequence"/>
</dbReference>
<keyword evidence="3 8" id="KW-0479">Metal-binding</keyword>
<evidence type="ECO:0000256" key="3">
    <source>
        <dbReference type="ARBA" id="ARBA00022723"/>
    </source>
</evidence>
<evidence type="ECO:0000256" key="4">
    <source>
        <dbReference type="ARBA" id="ARBA00022982"/>
    </source>
</evidence>
<keyword evidence="5 8" id="KW-0408">Iron</keyword>
<protein>
    <recommendedName>
        <fullName evidence="8">Ferredoxin</fullName>
    </recommendedName>
</protein>
<evidence type="ECO:0000256" key="6">
    <source>
        <dbReference type="ARBA" id="ARBA00023014"/>
    </source>
</evidence>
<sequence length="75" mass="7892">MSGTWRVDVDPRRCIGTGICAGAAPDHFVLVDGLSRPVLNVVDPAGPVIDAADSCPMEAITVRDADDHRLIAPEP</sequence>
<keyword evidence="4 8" id="KW-0249">Electron transport</keyword>
<dbReference type="PANTHER" id="PTHR36923:SF3">
    <property type="entry name" value="FERREDOXIN"/>
    <property type="match status" value="1"/>
</dbReference>
<dbReference type="InterPro" id="IPR051269">
    <property type="entry name" value="Fe-S_cluster_ET"/>
</dbReference>
<evidence type="ECO:0000256" key="1">
    <source>
        <dbReference type="ARBA" id="ARBA00001927"/>
    </source>
</evidence>
<evidence type="ECO:0000313" key="10">
    <source>
        <dbReference type="EMBL" id="MBO4208797.1"/>
    </source>
</evidence>
<keyword evidence="6 8" id="KW-0411">Iron-sulfur</keyword>
<comment type="caution">
    <text evidence="10">The sequence shown here is derived from an EMBL/GenBank/DDBJ whole genome shotgun (WGS) entry which is preliminary data.</text>
</comment>
<comment type="function">
    <text evidence="8">Ferredoxins are iron-sulfur proteins that transfer electrons in a wide variety of metabolic reactions.</text>
</comment>
<keyword evidence="2 8" id="KW-0813">Transport</keyword>
<keyword evidence="7" id="KW-0003">3Fe-4S</keyword>
<name>A0ABS3VW78_MICEH</name>
<comment type="cofactor">
    <cofactor evidence="1">
        <name>[3Fe-4S] cluster</name>
        <dbReference type="ChEBI" id="CHEBI:21137"/>
    </cofactor>
</comment>
<proteinExistence type="predicted"/>
<evidence type="ECO:0000256" key="5">
    <source>
        <dbReference type="ARBA" id="ARBA00023004"/>
    </source>
</evidence>
<dbReference type="EMBL" id="WVUH01000230">
    <property type="protein sequence ID" value="MBO4208797.1"/>
    <property type="molecule type" value="Genomic_DNA"/>
</dbReference>
<keyword evidence="11" id="KW-1185">Reference proteome</keyword>
<evidence type="ECO:0000256" key="7">
    <source>
        <dbReference type="ARBA" id="ARBA00023291"/>
    </source>
</evidence>
<dbReference type="InterPro" id="IPR001080">
    <property type="entry name" value="3Fe4S_ferredoxin"/>
</dbReference>
<dbReference type="PANTHER" id="PTHR36923">
    <property type="entry name" value="FERREDOXIN"/>
    <property type="match status" value="1"/>
</dbReference>